<feature type="region of interest" description="Disordered" evidence="1">
    <location>
        <begin position="1"/>
        <end position="88"/>
    </location>
</feature>
<reference evidence="2 3" key="1">
    <citation type="journal article" date="2010" name="J. Bacteriol.">
        <title>Genome sequences of Pelagibaca bermudensis HTCC2601T and Maritimibacter alkaliphilus HTCC2654T, the type strains of two marine Roseobacter genera.</title>
        <authorList>
            <person name="Thrash J.C."/>
            <person name="Cho J.C."/>
            <person name="Ferriera S."/>
            <person name="Johnson J."/>
            <person name="Vergin K.L."/>
            <person name="Giovannoni S.J."/>
        </authorList>
    </citation>
    <scope>NUCLEOTIDE SEQUENCE [LARGE SCALE GENOMIC DNA]</scope>
    <source>
        <strain evidence="3">DSM 26914 / JCM 13377 / KCTC 12554 / HTCC2601</strain>
    </source>
</reference>
<feature type="compositionally biased region" description="Polar residues" evidence="1">
    <location>
        <begin position="1"/>
        <end position="16"/>
    </location>
</feature>
<dbReference type="STRING" id="314265.R2601_02758"/>
<dbReference type="EMBL" id="AATQ01000001">
    <property type="protein sequence ID" value="EAU48458.1"/>
    <property type="molecule type" value="Genomic_DNA"/>
</dbReference>
<evidence type="ECO:0000256" key="1">
    <source>
        <dbReference type="SAM" id="MobiDB-lite"/>
    </source>
</evidence>
<feature type="compositionally biased region" description="Basic residues" evidence="1">
    <location>
        <begin position="61"/>
        <end position="72"/>
    </location>
</feature>
<dbReference type="Proteomes" id="UP000006230">
    <property type="component" value="Unassembled WGS sequence"/>
</dbReference>
<name>Q0FWU4_SALBH</name>
<dbReference type="HOGENOM" id="CLU_2466267_0_0_5"/>
<keyword evidence="3" id="KW-1185">Reference proteome</keyword>
<dbReference type="AlphaFoldDB" id="Q0FWU4"/>
<evidence type="ECO:0000313" key="2">
    <source>
        <dbReference type="EMBL" id="EAU48458.1"/>
    </source>
</evidence>
<feature type="compositionally biased region" description="Low complexity" evidence="1">
    <location>
        <begin position="17"/>
        <end position="46"/>
    </location>
</feature>
<comment type="caution">
    <text evidence="2">The sequence shown here is derived from an EMBL/GenBank/DDBJ whole genome shotgun (WGS) entry which is preliminary data.</text>
</comment>
<protein>
    <submittedName>
        <fullName evidence="2">Uncharacterized protein</fullName>
    </submittedName>
</protein>
<sequence length="88" mass="9075">MTSGKASATSRRFSAESTRSITPPSSSSACRTASATPVSTSASHTTKPQTVKTGRTSATVRSRKASGSKSGKRIASGLRSRAIRDCRA</sequence>
<proteinExistence type="predicted"/>
<feature type="compositionally biased region" description="Polar residues" evidence="1">
    <location>
        <begin position="47"/>
        <end position="60"/>
    </location>
</feature>
<accession>Q0FWU4</accession>
<evidence type="ECO:0000313" key="3">
    <source>
        <dbReference type="Proteomes" id="UP000006230"/>
    </source>
</evidence>
<organism evidence="2 3">
    <name type="scientific">Salipiger bermudensis (strain DSM 26914 / JCM 13377 / KCTC 12554 / HTCC2601)</name>
    <name type="common">Pelagibaca bermudensis</name>
    <dbReference type="NCBI Taxonomy" id="314265"/>
    <lineage>
        <taxon>Bacteria</taxon>
        <taxon>Pseudomonadati</taxon>
        <taxon>Pseudomonadota</taxon>
        <taxon>Alphaproteobacteria</taxon>
        <taxon>Rhodobacterales</taxon>
        <taxon>Roseobacteraceae</taxon>
        <taxon>Salipiger</taxon>
    </lineage>
</organism>
<dbReference type="PROSITE" id="PS51257">
    <property type="entry name" value="PROKAR_LIPOPROTEIN"/>
    <property type="match status" value="1"/>
</dbReference>
<gene>
    <name evidence="2" type="ORF">R2601_02758</name>
</gene>